<reference evidence="5 6" key="1">
    <citation type="submission" date="2025-04" db="UniProtKB">
        <authorList>
            <consortium name="RefSeq"/>
        </authorList>
    </citation>
    <scope>IDENTIFICATION</scope>
</reference>
<dbReference type="OrthoDB" id="7699898at2759"/>
<dbReference type="CDD" id="cd10845">
    <property type="entry name" value="DSRM_RNAse_III_family"/>
    <property type="match status" value="1"/>
</dbReference>
<dbReference type="GeneID" id="106740693"/>
<dbReference type="Gene3D" id="3.30.160.20">
    <property type="match status" value="2"/>
</dbReference>
<dbReference type="KEGG" id="dqu:106740693"/>
<dbReference type="GO" id="GO:0070578">
    <property type="term" value="C:RISC-loading complex"/>
    <property type="evidence" value="ECO:0007669"/>
    <property type="project" value="TreeGrafter"/>
</dbReference>
<evidence type="ECO:0000313" key="6">
    <source>
        <dbReference type="RefSeq" id="XP_014467462.1"/>
    </source>
</evidence>
<dbReference type="PANTHER" id="PTHR46205:SF3">
    <property type="entry name" value="LOQUACIOUS, ISOFORM B"/>
    <property type="match status" value="1"/>
</dbReference>
<evidence type="ECO:0000256" key="1">
    <source>
        <dbReference type="ARBA" id="ARBA00022884"/>
    </source>
</evidence>
<dbReference type="AlphaFoldDB" id="A0A6P3WNN6"/>
<dbReference type="SMART" id="SM00358">
    <property type="entry name" value="DSRM"/>
    <property type="match status" value="2"/>
</dbReference>
<dbReference type="RefSeq" id="XP_014467462.1">
    <property type="nucleotide sequence ID" value="XM_014611976.1"/>
</dbReference>
<dbReference type="InterPro" id="IPR051247">
    <property type="entry name" value="RLC_Component"/>
</dbReference>
<keyword evidence="1 2" id="KW-0694">RNA-binding</keyword>
<sequence>MSKSPINILQEILVKEGYAPKYFCSFDAFHFKCEVTCKNLSASGTGTNKKEAKHNAALNMLSLLNVDLPSKGYQTENSMQSLKLYQTMNINQSNDISSPSNISSPAYAQMYPECNYVGLLQELCVQYRLDLPIYELVSESGPSHMKTFTIKSNIGCLNRTGIAHCKRSAKQEAAKNALQYLIALNKLPEEACKKVENYRKIFQDNSQDITTGISNIKITGPVSSVVVPEIAVVSDKRLASCIEPIFNNIAKQNVITVDSSAGFNNNNNSTVKTAHINSYKAKSDAISGCKNTSENNLKTFAMEKLIVEPTFTKQSGSAQSSHVESNGIKEQNLVVKNDRADLLSSVLINNDKGCRRTTEDDLRDIFDIEILDHIENKKSVPPLTELSKNALTTYSSLSGDAGRHNPANTYSHGHLTDCHILFKKNYSSKISDDLKIKMRSVTRLSNLKSPVVQETCQDVKKALGVKLKEFNLSTNCKTDIAIVLRMESTPVIAQFGTGSTESEARARAMLALINTILDYLK</sequence>
<proteinExistence type="predicted"/>
<dbReference type="SUPFAM" id="SSF54768">
    <property type="entry name" value="dsRNA-binding domain-like"/>
    <property type="match status" value="2"/>
</dbReference>
<name>A0A6P3WNN6_DINQU</name>
<dbReference type="PANTHER" id="PTHR46205">
    <property type="entry name" value="LOQUACIOUS, ISOFORM B"/>
    <property type="match status" value="1"/>
</dbReference>
<organism evidence="4 6">
    <name type="scientific">Dinoponera quadriceps</name>
    <name type="common">South American ant</name>
    <dbReference type="NCBI Taxonomy" id="609295"/>
    <lineage>
        <taxon>Eukaryota</taxon>
        <taxon>Metazoa</taxon>
        <taxon>Ecdysozoa</taxon>
        <taxon>Arthropoda</taxon>
        <taxon>Hexapoda</taxon>
        <taxon>Insecta</taxon>
        <taxon>Pterygota</taxon>
        <taxon>Neoptera</taxon>
        <taxon>Endopterygota</taxon>
        <taxon>Hymenoptera</taxon>
        <taxon>Apocrita</taxon>
        <taxon>Aculeata</taxon>
        <taxon>Formicoidea</taxon>
        <taxon>Formicidae</taxon>
        <taxon>Ponerinae</taxon>
        <taxon>Ponerini</taxon>
        <taxon>Dinoponera</taxon>
    </lineage>
</organism>
<feature type="domain" description="DRBM" evidence="3">
    <location>
        <begin position="4"/>
        <end position="66"/>
    </location>
</feature>
<dbReference type="GO" id="GO:0005737">
    <property type="term" value="C:cytoplasm"/>
    <property type="evidence" value="ECO:0007669"/>
    <property type="project" value="TreeGrafter"/>
</dbReference>
<dbReference type="GO" id="GO:0070920">
    <property type="term" value="P:regulation of regulatory ncRNA processing"/>
    <property type="evidence" value="ECO:0007669"/>
    <property type="project" value="TreeGrafter"/>
</dbReference>
<evidence type="ECO:0000313" key="4">
    <source>
        <dbReference type="Proteomes" id="UP000515204"/>
    </source>
</evidence>
<dbReference type="Proteomes" id="UP000515204">
    <property type="component" value="Unplaced"/>
</dbReference>
<dbReference type="GO" id="GO:0035197">
    <property type="term" value="F:siRNA binding"/>
    <property type="evidence" value="ECO:0007669"/>
    <property type="project" value="TreeGrafter"/>
</dbReference>
<dbReference type="Pfam" id="PF00035">
    <property type="entry name" value="dsrm"/>
    <property type="match status" value="2"/>
</dbReference>
<evidence type="ECO:0000313" key="5">
    <source>
        <dbReference type="RefSeq" id="XP_014467461.1"/>
    </source>
</evidence>
<gene>
    <name evidence="5 6" type="primary">LOC106740693</name>
</gene>
<feature type="domain" description="DRBM" evidence="3">
    <location>
        <begin position="115"/>
        <end position="183"/>
    </location>
</feature>
<dbReference type="GO" id="GO:0030422">
    <property type="term" value="P:siRNA processing"/>
    <property type="evidence" value="ECO:0007669"/>
    <property type="project" value="TreeGrafter"/>
</dbReference>
<evidence type="ECO:0000259" key="3">
    <source>
        <dbReference type="PROSITE" id="PS50137"/>
    </source>
</evidence>
<dbReference type="PROSITE" id="PS50137">
    <property type="entry name" value="DS_RBD"/>
    <property type="match status" value="2"/>
</dbReference>
<dbReference type="GO" id="GO:0016442">
    <property type="term" value="C:RISC complex"/>
    <property type="evidence" value="ECO:0007669"/>
    <property type="project" value="TreeGrafter"/>
</dbReference>
<dbReference type="RefSeq" id="XP_014467461.1">
    <property type="nucleotide sequence ID" value="XM_014611975.1"/>
</dbReference>
<evidence type="ECO:0000256" key="2">
    <source>
        <dbReference type="PROSITE-ProRule" id="PRU00266"/>
    </source>
</evidence>
<dbReference type="GO" id="GO:0003725">
    <property type="term" value="F:double-stranded RNA binding"/>
    <property type="evidence" value="ECO:0007669"/>
    <property type="project" value="TreeGrafter"/>
</dbReference>
<dbReference type="InterPro" id="IPR014720">
    <property type="entry name" value="dsRBD_dom"/>
</dbReference>
<keyword evidence="4" id="KW-1185">Reference proteome</keyword>
<accession>A0A6P3WNN6</accession>
<dbReference type="GO" id="GO:0005634">
    <property type="term" value="C:nucleus"/>
    <property type="evidence" value="ECO:0007669"/>
    <property type="project" value="TreeGrafter"/>
</dbReference>
<protein>
    <submittedName>
        <fullName evidence="5 6">Uncharacterized protein LOC106740693</fullName>
    </submittedName>
</protein>